<comment type="caution">
    <text evidence="1">The sequence shown here is derived from an EMBL/GenBank/DDBJ whole genome shotgun (WGS) entry which is preliminary data.</text>
</comment>
<organism evidence="1 2">
    <name type="scientific">Butyricimonas virosa</name>
    <dbReference type="NCBI Taxonomy" id="544645"/>
    <lineage>
        <taxon>Bacteria</taxon>
        <taxon>Pseudomonadati</taxon>
        <taxon>Bacteroidota</taxon>
        <taxon>Bacteroidia</taxon>
        <taxon>Bacteroidales</taxon>
        <taxon>Odoribacteraceae</taxon>
        <taxon>Butyricimonas</taxon>
    </lineage>
</organism>
<protein>
    <submittedName>
        <fullName evidence="1">Uncharacterized protein</fullName>
    </submittedName>
</protein>
<gene>
    <name evidence="1" type="ORF">DWW18_17340</name>
</gene>
<dbReference type="Proteomes" id="UP000283589">
    <property type="component" value="Unassembled WGS sequence"/>
</dbReference>
<reference evidence="1 2" key="1">
    <citation type="submission" date="2018-08" db="EMBL/GenBank/DDBJ databases">
        <title>A genome reference for cultivated species of the human gut microbiota.</title>
        <authorList>
            <person name="Zou Y."/>
            <person name="Xue W."/>
            <person name="Luo G."/>
        </authorList>
    </citation>
    <scope>NUCLEOTIDE SEQUENCE [LARGE SCALE GENOMIC DNA]</scope>
    <source>
        <strain evidence="1 2">AF14-49</strain>
    </source>
</reference>
<evidence type="ECO:0000313" key="2">
    <source>
        <dbReference type="Proteomes" id="UP000283589"/>
    </source>
</evidence>
<sequence>MNKLRNKILTWGTVILLFAGVGCEDQDTAFPSQEEGRGRDASLTLAIGENLSRAAKDGDSMKKLVVLLVDVNSEIVGRDISTPDAVSQTVTFTGLLRGQYTLYIIANAPGDLDLSTAAYEVGATLPGTLKDRLLVTLSGTDTPSYDDTDGMPLTLVKEVALSPGANQISAELERVVGRFSVSVYNHIDNKKLCISNVELSDFNASIGYLFNHNNTIPGAVTYRSFPPLTDIISIASHGSASVFDKYLYENIASTYEMTIEGAIFEESDNPATCVINQNIGSNQTSINSPDDVYVIRSYSDNTYYLYTNGSTLSAKQPADDNELINDKNYQWQFSGTSSGTMKNVGTDRYITISGSKLYIGTTGSNFNFGASTGIYFRSGTTGRRYFINRNGGGINTTNRTSDTPNDNNSRWYLRPYTETEEWKDAGGNTLTPVKNFSVTTPINYINSFGATAALKYIYRNEHLHTTANVFYNEGQGTFNFEVVPWEKKTADITFD</sequence>
<accession>A0A412WVV1</accession>
<dbReference type="RefSeq" id="WP_118261341.1">
    <property type="nucleotide sequence ID" value="NZ_CALBWO010000057.1"/>
</dbReference>
<dbReference type="AlphaFoldDB" id="A0A412WVV1"/>
<dbReference type="PROSITE" id="PS51257">
    <property type="entry name" value="PROKAR_LIPOPROTEIN"/>
    <property type="match status" value="1"/>
</dbReference>
<dbReference type="STRING" id="1121130.GCA_000519105_01902"/>
<name>A0A412WVV1_9BACT</name>
<evidence type="ECO:0000313" key="1">
    <source>
        <dbReference type="EMBL" id="RGV31472.1"/>
    </source>
</evidence>
<dbReference type="EMBL" id="QRZA01000032">
    <property type="protein sequence ID" value="RGV31472.1"/>
    <property type="molecule type" value="Genomic_DNA"/>
</dbReference>
<proteinExistence type="predicted"/>